<dbReference type="AlphaFoldDB" id="A0A9Q3DE15"/>
<evidence type="ECO:0000259" key="2">
    <source>
        <dbReference type="Pfam" id="PF22936"/>
    </source>
</evidence>
<organism evidence="3 4">
    <name type="scientific">Austropuccinia psidii MF-1</name>
    <dbReference type="NCBI Taxonomy" id="1389203"/>
    <lineage>
        <taxon>Eukaryota</taxon>
        <taxon>Fungi</taxon>
        <taxon>Dikarya</taxon>
        <taxon>Basidiomycota</taxon>
        <taxon>Pucciniomycotina</taxon>
        <taxon>Pucciniomycetes</taxon>
        <taxon>Pucciniales</taxon>
        <taxon>Sphaerophragmiaceae</taxon>
        <taxon>Austropuccinia</taxon>
    </lineage>
</organism>
<sequence length="353" mass="39713">MLQCTGPIPIHEDNQGFISTANGDSNMNGQQMKHAYIQFHFIKEAVKTGQIELKYMPSRDRLADFLTKSVPKPVLTHGLTSLGVLQLGFCLLTKRKFQARIAEVDEDEQEKRIAFLAINSNRQLEALLANNMEKRTIIDSVASNHMFTNKNDFDTLENSTGAVQIGQEGVKIANEGKGPVTKNSNGRKIPFQNALYIPKLPYNPISLSQTWNKGGDLKQLAKNELTIEKINQSFFGGNIDTGLIHIKFNQTQAILSEHERLGHPGKEKEQEDGEPIDPVEEVPQQNEDRTADVPEIPQRDDIRDPLVIRLRITPVQNESVEEQQPDQDVQVVEGANNQNCPCLKWEMRTEAPK</sequence>
<comment type="caution">
    <text evidence="3">The sequence shown here is derived from an EMBL/GenBank/DDBJ whole genome shotgun (WGS) entry which is preliminary data.</text>
</comment>
<feature type="compositionally biased region" description="Acidic residues" evidence="1">
    <location>
        <begin position="270"/>
        <end position="280"/>
    </location>
</feature>
<proteinExistence type="predicted"/>
<dbReference type="Pfam" id="PF22936">
    <property type="entry name" value="Pol_BBD"/>
    <property type="match status" value="1"/>
</dbReference>
<feature type="region of interest" description="Disordered" evidence="1">
    <location>
        <begin position="260"/>
        <end position="303"/>
    </location>
</feature>
<evidence type="ECO:0000313" key="3">
    <source>
        <dbReference type="EMBL" id="MBW0500317.1"/>
    </source>
</evidence>
<dbReference type="OrthoDB" id="2752444at2759"/>
<evidence type="ECO:0000313" key="4">
    <source>
        <dbReference type="Proteomes" id="UP000765509"/>
    </source>
</evidence>
<accession>A0A9Q3DE15</accession>
<dbReference type="CDD" id="cd09272">
    <property type="entry name" value="RNase_HI_RT_Ty1"/>
    <property type="match status" value="1"/>
</dbReference>
<feature type="compositionally biased region" description="Basic and acidic residues" evidence="1">
    <location>
        <begin position="286"/>
        <end position="303"/>
    </location>
</feature>
<feature type="compositionally biased region" description="Basic and acidic residues" evidence="1">
    <location>
        <begin position="260"/>
        <end position="269"/>
    </location>
</feature>
<evidence type="ECO:0000256" key="1">
    <source>
        <dbReference type="SAM" id="MobiDB-lite"/>
    </source>
</evidence>
<keyword evidence="4" id="KW-1185">Reference proteome</keyword>
<name>A0A9Q3DE15_9BASI</name>
<reference evidence="3" key="1">
    <citation type="submission" date="2021-03" db="EMBL/GenBank/DDBJ databases">
        <title>Draft genome sequence of rust myrtle Austropuccinia psidii MF-1, a brazilian biotype.</title>
        <authorList>
            <person name="Quecine M.C."/>
            <person name="Pachon D.M.R."/>
            <person name="Bonatelli M.L."/>
            <person name="Correr F.H."/>
            <person name="Franceschini L.M."/>
            <person name="Leite T.F."/>
            <person name="Margarido G.R.A."/>
            <person name="Almeida C.A."/>
            <person name="Ferrarezi J.A."/>
            <person name="Labate C.A."/>
        </authorList>
    </citation>
    <scope>NUCLEOTIDE SEQUENCE</scope>
    <source>
        <strain evidence="3">MF-1</strain>
    </source>
</reference>
<dbReference type="Proteomes" id="UP000765509">
    <property type="component" value="Unassembled WGS sequence"/>
</dbReference>
<dbReference type="InterPro" id="IPR054722">
    <property type="entry name" value="PolX-like_BBD"/>
</dbReference>
<gene>
    <name evidence="3" type="ORF">O181_040032</name>
</gene>
<protein>
    <recommendedName>
        <fullName evidence="2">Retrovirus-related Pol polyprotein from transposon TNT 1-94-like beta-barrel domain-containing protein</fullName>
    </recommendedName>
</protein>
<dbReference type="EMBL" id="AVOT02015747">
    <property type="protein sequence ID" value="MBW0500317.1"/>
    <property type="molecule type" value="Genomic_DNA"/>
</dbReference>
<feature type="domain" description="Retrovirus-related Pol polyprotein from transposon TNT 1-94-like beta-barrel" evidence="2">
    <location>
        <begin position="137"/>
        <end position="214"/>
    </location>
</feature>